<accession>A0A098QTB0</accession>
<protein>
    <recommendedName>
        <fullName evidence="3">Capsule assembly Wzi family protein</fullName>
    </recommendedName>
</protein>
<dbReference type="STRING" id="1480694.DC28_12730"/>
<dbReference type="OrthoDB" id="366890at2"/>
<dbReference type="Pfam" id="PF14052">
    <property type="entry name" value="Caps_assemb_Wzi"/>
    <property type="match status" value="1"/>
</dbReference>
<evidence type="ECO:0000313" key="1">
    <source>
        <dbReference type="EMBL" id="KGE71110.1"/>
    </source>
</evidence>
<comment type="caution">
    <text evidence="1">The sequence shown here is derived from an EMBL/GenBank/DDBJ whole genome shotgun (WGS) entry which is preliminary data.</text>
</comment>
<dbReference type="EMBL" id="JNUP01000069">
    <property type="protein sequence ID" value="KGE71110.1"/>
    <property type="molecule type" value="Genomic_DNA"/>
</dbReference>
<evidence type="ECO:0000313" key="2">
    <source>
        <dbReference type="Proteomes" id="UP000029692"/>
    </source>
</evidence>
<sequence>MARFRVLFLGGLFYVLGGLLLWGQQDMRLVPLDSPVYQLLDSLSRARAMTVPPLVRPYTYVQARDYLNKVTAKGSPVSEYARELIGALESLLEKPEQPAYPLRADFYLSPQLTGRTNTDIPALTDYGKRTSPVLLDMGAFVDGSLVSFAIDARFELKPDRWYVEDHAPASNIYGDLSFYDVQFPFLAYGAAGGKHWQLVLGRGDLTLGPGARSKLLVSRSPEYLDHLRFTLYWSQFTYTFAAIGFDPYISDSELAVWPAATSDNLGKNELVDSKTLFIHRFDFGIFDRATVGITEGLMWGGAYPDLRFLSPVMIMHNYYDWKPASSLFGLDLSIAPLPWVSLYGQFMFNQIQTAYEIEKYNATSIPNATGWVAGGTGLLPLGLVIGDVGAGDLELTVEYFHTDPYLYISENLLKTFAWRRRVLSNYKSGQVVQLPLGFVYGPDSNVWYARLDYRLPAWGSAGLSFEHRALGQNSLSTPYARGVEPAAKRTPTGIPEYGQVLGLELTAAPDVLPWLQVEAGFFGTWLQNAGHQEGLSEAGFEWSLGMQADVGGLVRWIIGMVK</sequence>
<gene>
    <name evidence="1" type="ORF">DC28_12730</name>
</gene>
<dbReference type="Gene3D" id="2.40.160.130">
    <property type="entry name" value="Capsule assembly protein Wzi"/>
    <property type="match status" value="1"/>
</dbReference>
<dbReference type="eggNOG" id="ENOG50348TB">
    <property type="taxonomic scope" value="Bacteria"/>
</dbReference>
<reference evidence="1 2" key="1">
    <citation type="submission" date="2014-05" db="EMBL/GenBank/DDBJ databases">
        <title>De novo Genome Sequence of Spirocheata sp.</title>
        <authorList>
            <person name="Shivani Y."/>
            <person name="Subhash Y."/>
            <person name="Tushar L."/>
            <person name="Sasikala C."/>
            <person name="Ramana C.V."/>
        </authorList>
    </citation>
    <scope>NUCLEOTIDE SEQUENCE [LARGE SCALE GENOMIC DNA]</scope>
    <source>
        <strain evidence="1 2">JC230</strain>
    </source>
</reference>
<dbReference type="AlphaFoldDB" id="A0A098QTB0"/>
<organism evidence="1 2">
    <name type="scientific">Spirochaeta lutea</name>
    <dbReference type="NCBI Taxonomy" id="1480694"/>
    <lineage>
        <taxon>Bacteria</taxon>
        <taxon>Pseudomonadati</taxon>
        <taxon>Spirochaetota</taxon>
        <taxon>Spirochaetia</taxon>
        <taxon>Spirochaetales</taxon>
        <taxon>Spirochaetaceae</taxon>
        <taxon>Spirochaeta</taxon>
    </lineage>
</organism>
<keyword evidence="2" id="KW-1185">Reference proteome</keyword>
<dbReference type="InterPro" id="IPR026950">
    <property type="entry name" value="Caps_assemb_Wzi"/>
</dbReference>
<dbReference type="InterPro" id="IPR038636">
    <property type="entry name" value="Wzi_sf"/>
</dbReference>
<dbReference type="RefSeq" id="WP_037549194.1">
    <property type="nucleotide sequence ID" value="NZ_JNUP01000069.1"/>
</dbReference>
<evidence type="ECO:0008006" key="3">
    <source>
        <dbReference type="Google" id="ProtNLM"/>
    </source>
</evidence>
<dbReference type="Proteomes" id="UP000029692">
    <property type="component" value="Unassembled WGS sequence"/>
</dbReference>
<proteinExistence type="predicted"/>
<name>A0A098QTB0_9SPIO</name>